<organism evidence="1 2">
    <name type="scientific">Trichinella nativa</name>
    <dbReference type="NCBI Taxonomy" id="6335"/>
    <lineage>
        <taxon>Eukaryota</taxon>
        <taxon>Metazoa</taxon>
        <taxon>Ecdysozoa</taxon>
        <taxon>Nematoda</taxon>
        <taxon>Enoplea</taxon>
        <taxon>Dorylaimia</taxon>
        <taxon>Trichinellida</taxon>
        <taxon>Trichinellidae</taxon>
        <taxon>Trichinella</taxon>
    </lineage>
</organism>
<evidence type="ECO:0000313" key="1">
    <source>
        <dbReference type="EMBL" id="KRZ59068.1"/>
    </source>
</evidence>
<dbReference type="AlphaFoldDB" id="A0A0V1LI85"/>
<gene>
    <name evidence="1" type="ORF">T02_1145</name>
</gene>
<dbReference type="OrthoDB" id="5931068at2759"/>
<keyword evidence="2" id="KW-1185">Reference proteome</keyword>
<feature type="non-terminal residue" evidence="1">
    <location>
        <position position="243"/>
    </location>
</feature>
<name>A0A0V1LI85_9BILA</name>
<proteinExistence type="predicted"/>
<evidence type="ECO:0000313" key="2">
    <source>
        <dbReference type="Proteomes" id="UP000054721"/>
    </source>
</evidence>
<comment type="caution">
    <text evidence="1">The sequence shown here is derived from an EMBL/GenBank/DDBJ whole genome shotgun (WGS) entry which is preliminary data.</text>
</comment>
<sequence>LGHHALRHRWKKPSWMTSLPARIISSLTPLWIRRYFIEGVSKTCLSQTLATSSVGSHEKAVRLAKQEAVLSFGQELEQFRQRNKQAVSLSGLLWCNTSIGIPNQDQLAAECLSEVQNTTDGIISIISAPLNSSDSSRMNTNEMHKIFTCYHRQCLSLTRPPRLEDCYERNSKIICHFSNTKETHLIKRPPQRLTYHEQHMLSSKSWSYPMVPVKKKDGERKMRRLTAADVSATLKIPKKMKTV</sequence>
<protein>
    <submittedName>
        <fullName evidence="1">Uncharacterized protein</fullName>
    </submittedName>
</protein>
<accession>A0A0V1LI85</accession>
<dbReference type="Proteomes" id="UP000054721">
    <property type="component" value="Unassembled WGS sequence"/>
</dbReference>
<dbReference type="EMBL" id="JYDW01000047">
    <property type="protein sequence ID" value="KRZ59068.1"/>
    <property type="molecule type" value="Genomic_DNA"/>
</dbReference>
<reference evidence="1 2" key="1">
    <citation type="submission" date="2015-05" db="EMBL/GenBank/DDBJ databases">
        <title>Evolution of Trichinella species and genotypes.</title>
        <authorList>
            <person name="Korhonen P.K."/>
            <person name="Edoardo P."/>
            <person name="Giuseppe L.R."/>
            <person name="Gasser R.B."/>
        </authorList>
    </citation>
    <scope>NUCLEOTIDE SEQUENCE [LARGE SCALE GENOMIC DNA]</scope>
    <source>
        <strain evidence="1">ISS10</strain>
    </source>
</reference>